<evidence type="ECO:0000256" key="5">
    <source>
        <dbReference type="SAM" id="SignalP"/>
    </source>
</evidence>
<comment type="similarity">
    <text evidence="2">Belongs to the fimbrial protein family.</text>
</comment>
<evidence type="ECO:0000256" key="1">
    <source>
        <dbReference type="ARBA" id="ARBA00004561"/>
    </source>
</evidence>
<dbReference type="EMBL" id="LFEJ01000027">
    <property type="protein sequence ID" value="KMV32439.1"/>
    <property type="molecule type" value="Genomic_DNA"/>
</dbReference>
<keyword evidence="3 5" id="KW-0732">Signal</keyword>
<dbReference type="SUPFAM" id="SSF49401">
    <property type="entry name" value="Bacterial adhesins"/>
    <property type="match status" value="1"/>
</dbReference>
<dbReference type="STRING" id="1121863.GCA_000621185_03811"/>
<dbReference type="Gene3D" id="2.60.40.1090">
    <property type="entry name" value="Fimbrial-type adhesion domain"/>
    <property type="match status" value="1"/>
</dbReference>
<comment type="subcellular location">
    <subcellularLocation>
        <location evidence="1">Fimbrium</location>
    </subcellularLocation>
</comment>
<dbReference type="GO" id="GO:0009289">
    <property type="term" value="C:pilus"/>
    <property type="evidence" value="ECO:0007669"/>
    <property type="project" value="UniProtKB-SubCell"/>
</dbReference>
<accession>A0A0J8Y4N4</accession>
<protein>
    <submittedName>
        <fullName evidence="7">Fimbrial protein</fullName>
    </submittedName>
</protein>
<feature type="domain" description="Fimbrial-type adhesion" evidence="6">
    <location>
        <begin position="29"/>
        <end position="172"/>
    </location>
</feature>
<dbReference type="InterPro" id="IPR050263">
    <property type="entry name" value="Bact_Fimbrial_Adh_Pro"/>
</dbReference>
<evidence type="ECO:0000256" key="3">
    <source>
        <dbReference type="ARBA" id="ARBA00022729"/>
    </source>
</evidence>
<gene>
    <name evidence="7" type="ORF">ACH50_20635</name>
</gene>
<evidence type="ECO:0000313" key="7">
    <source>
        <dbReference type="EMBL" id="KMV32439.1"/>
    </source>
</evidence>
<dbReference type="Proteomes" id="UP000037315">
    <property type="component" value="Unassembled WGS sequence"/>
</dbReference>
<dbReference type="OrthoDB" id="6627810at2"/>
<dbReference type="AlphaFoldDB" id="A0A0J8Y4N4"/>
<dbReference type="RefSeq" id="WP_024557849.1">
    <property type="nucleotide sequence ID" value="NZ_LFEJ01000027.1"/>
</dbReference>
<keyword evidence="8" id="KW-1185">Reference proteome</keyword>
<evidence type="ECO:0000259" key="6">
    <source>
        <dbReference type="Pfam" id="PF00419"/>
    </source>
</evidence>
<dbReference type="PATRIC" id="fig|1656095.3.peg.3798"/>
<name>A0A0J8Y4N4_9ENTR</name>
<dbReference type="InterPro" id="IPR008966">
    <property type="entry name" value="Adhesion_dom_sf"/>
</dbReference>
<evidence type="ECO:0000256" key="2">
    <source>
        <dbReference type="ARBA" id="ARBA00006671"/>
    </source>
</evidence>
<feature type="signal peptide" evidence="5">
    <location>
        <begin position="1"/>
        <end position="21"/>
    </location>
</feature>
<proteinExistence type="inferred from homology"/>
<dbReference type="GO" id="GO:0043709">
    <property type="term" value="P:cell adhesion involved in single-species biofilm formation"/>
    <property type="evidence" value="ECO:0007669"/>
    <property type="project" value="TreeGrafter"/>
</dbReference>
<evidence type="ECO:0000313" key="8">
    <source>
        <dbReference type="Proteomes" id="UP000037315"/>
    </source>
</evidence>
<dbReference type="Pfam" id="PF00419">
    <property type="entry name" value="Fimbrial"/>
    <property type="match status" value="1"/>
</dbReference>
<dbReference type="PANTHER" id="PTHR33420:SF3">
    <property type="entry name" value="FIMBRIAL SUBUNIT ELFA"/>
    <property type="match status" value="1"/>
</dbReference>
<dbReference type="InterPro" id="IPR036937">
    <property type="entry name" value="Adhesion_dom_fimbrial_sf"/>
</dbReference>
<keyword evidence="4" id="KW-0281">Fimbrium</keyword>
<organism evidence="7 8">
    <name type="scientific">Franconibacter pulveris</name>
    <dbReference type="NCBI Taxonomy" id="435910"/>
    <lineage>
        <taxon>Bacteria</taxon>
        <taxon>Pseudomonadati</taxon>
        <taxon>Pseudomonadota</taxon>
        <taxon>Gammaproteobacteria</taxon>
        <taxon>Enterobacterales</taxon>
        <taxon>Enterobacteriaceae</taxon>
        <taxon>Franconibacter</taxon>
    </lineage>
</organism>
<dbReference type="PANTHER" id="PTHR33420">
    <property type="entry name" value="FIMBRIAL SUBUNIT ELFA-RELATED"/>
    <property type="match status" value="1"/>
</dbReference>
<feature type="chain" id="PRO_5005311745" evidence="5">
    <location>
        <begin position="22"/>
        <end position="175"/>
    </location>
</feature>
<dbReference type="InterPro" id="IPR000259">
    <property type="entry name" value="Adhesion_dom_fimbrial"/>
</dbReference>
<sequence length="175" mass="18005">MKKLLSGLISATLLMAGTAQAKDMSANIIISGTLKPAEFTCSVALSESSVSVLENSDTLIKQGDNATSPVTVQASVDGGPECDKLADEGKIAYKFMGVADDADGTVLANSLTDETAAKGVGIGIFNSQNEPVPLNTGRLVAQEGGTFGLQMVQLTNQEAVAGNINSTVTVQIERL</sequence>
<reference evidence="7 8" key="1">
    <citation type="submission" date="2015-06" db="EMBL/GenBank/DDBJ databases">
        <title>Genome sequencing of Cronobacter sp. strain DJ34 isolated from petroleum contaminated sludge of Duliajan Oil Fields, Assam, India.</title>
        <authorList>
            <person name="Pal S."/>
            <person name="Banerjee T.D."/>
            <person name="Roy A."/>
            <person name="Sar P."/>
            <person name="Kazy S.K."/>
        </authorList>
    </citation>
    <scope>NUCLEOTIDE SEQUENCE [LARGE SCALE GENOMIC DNA]</scope>
    <source>
        <strain evidence="7 8">DJ34</strain>
    </source>
</reference>
<comment type="caution">
    <text evidence="7">The sequence shown here is derived from an EMBL/GenBank/DDBJ whole genome shotgun (WGS) entry which is preliminary data.</text>
</comment>
<evidence type="ECO:0000256" key="4">
    <source>
        <dbReference type="ARBA" id="ARBA00023263"/>
    </source>
</evidence>